<dbReference type="OrthoDB" id="2572490at2759"/>
<name>A0A0D0UW86_9TREE</name>
<feature type="region of interest" description="Disordered" evidence="1">
    <location>
        <begin position="1"/>
        <end position="41"/>
    </location>
</feature>
<feature type="compositionally biased region" description="Pro residues" evidence="1">
    <location>
        <begin position="1"/>
        <end position="11"/>
    </location>
</feature>
<evidence type="ECO:0000313" key="2">
    <source>
        <dbReference type="EMBL" id="KIR38404.1"/>
    </source>
</evidence>
<dbReference type="AlphaFoldDB" id="A0A0D0UW86"/>
<reference evidence="2 3" key="1">
    <citation type="submission" date="2015-01" db="EMBL/GenBank/DDBJ databases">
        <title>The Genome Sequence of Cryptococcus gattii Ram5.</title>
        <authorList>
            <consortium name="The Broad Institute Genomics Platform"/>
            <person name="Cuomo C."/>
            <person name="Litvintseva A."/>
            <person name="Chen Y."/>
            <person name="Heitman J."/>
            <person name="Sun S."/>
            <person name="Springer D."/>
            <person name="Dromer F."/>
            <person name="Young S."/>
            <person name="Zeng Q."/>
            <person name="Gargeya S."/>
            <person name="Abouelleil A."/>
            <person name="Alvarado L."/>
            <person name="Chapman S.B."/>
            <person name="Gainer-Dewar J."/>
            <person name="Goldberg J."/>
            <person name="Griggs A."/>
            <person name="Gujja S."/>
            <person name="Hansen M."/>
            <person name="Howarth C."/>
            <person name="Imamovic A."/>
            <person name="Larimer J."/>
            <person name="Murphy C."/>
            <person name="Naylor J."/>
            <person name="Pearson M."/>
            <person name="Priest M."/>
            <person name="Roberts A."/>
            <person name="Saif S."/>
            <person name="Shea T."/>
            <person name="Sykes S."/>
            <person name="Wortman J."/>
            <person name="Nusbaum C."/>
            <person name="Birren B."/>
        </authorList>
    </citation>
    <scope>NUCLEOTIDE SEQUENCE [LARGE SCALE GENOMIC DNA]</scope>
    <source>
        <strain evidence="2 3">Ram5</strain>
    </source>
</reference>
<dbReference type="HOGENOM" id="CLU_1475108_0_0_1"/>
<feature type="compositionally biased region" description="Acidic residues" evidence="1">
    <location>
        <begin position="119"/>
        <end position="128"/>
    </location>
</feature>
<feature type="region of interest" description="Disordered" evidence="1">
    <location>
        <begin position="117"/>
        <end position="139"/>
    </location>
</feature>
<evidence type="ECO:0000256" key="1">
    <source>
        <dbReference type="SAM" id="MobiDB-lite"/>
    </source>
</evidence>
<gene>
    <name evidence="2" type="ORF">I313_05512</name>
</gene>
<organism evidence="2 3">
    <name type="scientific">Cryptococcus deuterogattii Ram5</name>
    <dbReference type="NCBI Taxonomy" id="1296110"/>
    <lineage>
        <taxon>Eukaryota</taxon>
        <taxon>Fungi</taxon>
        <taxon>Dikarya</taxon>
        <taxon>Basidiomycota</taxon>
        <taxon>Agaricomycotina</taxon>
        <taxon>Tremellomycetes</taxon>
        <taxon>Tremellales</taxon>
        <taxon>Cryptococcaceae</taxon>
        <taxon>Cryptococcus</taxon>
        <taxon>Cryptococcus gattii species complex</taxon>
    </lineage>
</organism>
<proteinExistence type="predicted"/>
<protein>
    <submittedName>
        <fullName evidence="2">Uncharacterized protein</fullName>
    </submittedName>
</protein>
<accession>A0A0D0UW86</accession>
<sequence length="183" mass="19993">MSMDEIPPPPSAETVADDKPFSNDEASLEDEGPPELIFPPFPKLPSGASLIPFSESEVKGPWIPPFSANREEAINAVHSLIQPFSVDDVQLIQNIEFPAVPSLQCCHLSQLTQANHDNAEDEDVEDETDKGQSVPEPEEMVIWVEAEDLADKDGGMGYVGMSLQGRWGLMGLKEDKDKSDQCG</sequence>
<dbReference type="Proteomes" id="UP000053392">
    <property type="component" value="Unassembled WGS sequence"/>
</dbReference>
<evidence type="ECO:0000313" key="3">
    <source>
        <dbReference type="Proteomes" id="UP000053392"/>
    </source>
</evidence>
<dbReference type="EMBL" id="KN847910">
    <property type="protein sequence ID" value="KIR38404.1"/>
    <property type="molecule type" value="Genomic_DNA"/>
</dbReference>
<keyword evidence="3" id="KW-1185">Reference proteome</keyword>